<organism evidence="5 6">
    <name type="scientific">Mesorhizobium newzealandense</name>
    <dbReference type="NCBI Taxonomy" id="1300302"/>
    <lineage>
        <taxon>Bacteria</taxon>
        <taxon>Pseudomonadati</taxon>
        <taxon>Pseudomonadota</taxon>
        <taxon>Alphaproteobacteria</taxon>
        <taxon>Hyphomicrobiales</taxon>
        <taxon>Phyllobacteriaceae</taxon>
        <taxon>Mesorhizobium</taxon>
    </lineage>
</organism>
<protein>
    <submittedName>
        <fullName evidence="5">Sugar-binding protein</fullName>
    </submittedName>
</protein>
<dbReference type="Pfam" id="PF13407">
    <property type="entry name" value="Peripla_BP_4"/>
    <property type="match status" value="1"/>
</dbReference>
<name>A0ABW4UKH0_9HYPH</name>
<dbReference type="PANTHER" id="PTHR30036:SF7">
    <property type="entry name" value="ABC TRANSPORTER PERIPLASMIC-BINDING PROTEIN YPHF"/>
    <property type="match status" value="1"/>
</dbReference>
<comment type="subcellular location">
    <subcellularLocation>
        <location evidence="1">Periplasm</location>
    </subcellularLocation>
</comment>
<comment type="similarity">
    <text evidence="2">Belongs to the bacterial solute-binding protein 2 family.</text>
</comment>
<accession>A0ABW4UKH0</accession>
<sequence length="320" mass="33583">MKSLIRNASVATAVLLLGLSATAIARADDKPTLAFVVNGASDFWKAAEAGVKKAQGELPDYTLELKYPEQSSVAIQQRLMDDLVTAGVKGIMVSAVDPKTSTDGLNKIASETALFTTDSDAPQTKRVAYIGSSNVDAGKQAAEIAKKAMPNGGKCLGFVGLLGADNAKERIQGMKDGLAGTKIELIDVRGDDIDQARAKKNVEDALVASPDVTCMVGFYSYNTPRIYEALRDAGKLGSITVVGFDDDPITLGGVKEGTIAATVVQQPFEWAYQGMKLMASYLKGDKSGIPAGGLIIIPTKIIGKDDVDAYAANLKAMSGN</sequence>
<evidence type="ECO:0000313" key="6">
    <source>
        <dbReference type="Proteomes" id="UP001597405"/>
    </source>
</evidence>
<evidence type="ECO:0000259" key="4">
    <source>
        <dbReference type="Pfam" id="PF13407"/>
    </source>
</evidence>
<proteinExistence type="inferred from homology"/>
<evidence type="ECO:0000256" key="1">
    <source>
        <dbReference type="ARBA" id="ARBA00004418"/>
    </source>
</evidence>
<dbReference type="SUPFAM" id="SSF53822">
    <property type="entry name" value="Periplasmic binding protein-like I"/>
    <property type="match status" value="1"/>
</dbReference>
<dbReference type="InterPro" id="IPR028082">
    <property type="entry name" value="Peripla_BP_I"/>
</dbReference>
<reference evidence="6" key="1">
    <citation type="journal article" date="2019" name="Int. J. Syst. Evol. Microbiol.">
        <title>The Global Catalogue of Microorganisms (GCM) 10K type strain sequencing project: providing services to taxonomists for standard genome sequencing and annotation.</title>
        <authorList>
            <consortium name="The Broad Institute Genomics Platform"/>
            <consortium name="The Broad Institute Genome Sequencing Center for Infectious Disease"/>
            <person name="Wu L."/>
            <person name="Ma J."/>
        </authorList>
    </citation>
    <scope>NUCLEOTIDE SEQUENCE [LARGE SCALE GENOMIC DNA]</scope>
    <source>
        <strain evidence="6">CGMCC 1.16225</strain>
    </source>
</reference>
<dbReference type="RefSeq" id="WP_379104721.1">
    <property type="nucleotide sequence ID" value="NZ_JBHUGZ010000026.1"/>
</dbReference>
<feature type="domain" description="Periplasmic binding protein" evidence="4">
    <location>
        <begin position="34"/>
        <end position="286"/>
    </location>
</feature>
<dbReference type="CDD" id="cd06314">
    <property type="entry name" value="PBP1_tmGBP"/>
    <property type="match status" value="1"/>
</dbReference>
<comment type="caution">
    <text evidence="5">The sequence shown here is derived from an EMBL/GenBank/DDBJ whole genome shotgun (WGS) entry which is preliminary data.</text>
</comment>
<keyword evidence="3" id="KW-0732">Signal</keyword>
<evidence type="ECO:0000313" key="5">
    <source>
        <dbReference type="EMBL" id="MFD1987028.1"/>
    </source>
</evidence>
<dbReference type="InterPro" id="IPR025997">
    <property type="entry name" value="SBP_2_dom"/>
</dbReference>
<dbReference type="InterPro" id="IPR050555">
    <property type="entry name" value="Bact_Solute-Bind_Prot2"/>
</dbReference>
<dbReference type="Gene3D" id="3.40.50.2300">
    <property type="match status" value="2"/>
</dbReference>
<dbReference type="PANTHER" id="PTHR30036">
    <property type="entry name" value="D-XYLOSE-BINDING PERIPLASMIC PROTEIN"/>
    <property type="match status" value="1"/>
</dbReference>
<keyword evidence="6" id="KW-1185">Reference proteome</keyword>
<evidence type="ECO:0000256" key="3">
    <source>
        <dbReference type="SAM" id="SignalP"/>
    </source>
</evidence>
<feature type="signal peptide" evidence="3">
    <location>
        <begin position="1"/>
        <end position="27"/>
    </location>
</feature>
<dbReference type="Proteomes" id="UP001597405">
    <property type="component" value="Unassembled WGS sequence"/>
</dbReference>
<feature type="chain" id="PRO_5046715489" evidence="3">
    <location>
        <begin position="28"/>
        <end position="320"/>
    </location>
</feature>
<evidence type="ECO:0000256" key="2">
    <source>
        <dbReference type="ARBA" id="ARBA00007639"/>
    </source>
</evidence>
<dbReference type="EMBL" id="JBHUGZ010000026">
    <property type="protein sequence ID" value="MFD1987028.1"/>
    <property type="molecule type" value="Genomic_DNA"/>
</dbReference>
<gene>
    <name evidence="5" type="ORF">ACFSOZ_31865</name>
</gene>